<dbReference type="PANTHER" id="PTHR21666">
    <property type="entry name" value="PEPTIDASE-RELATED"/>
    <property type="match status" value="1"/>
</dbReference>
<feature type="region of interest" description="Disordered" evidence="1">
    <location>
        <begin position="1"/>
        <end position="49"/>
    </location>
</feature>
<dbReference type="SUPFAM" id="SSF51261">
    <property type="entry name" value="Duplicated hybrid motif"/>
    <property type="match status" value="1"/>
</dbReference>
<sequence length="309" mass="34202">MEVKDKIKQRRLERLRHLRESHDAGYSGHASHASHGSSPLPAQQNSQPHRMPVRLEQELPIHADADWRRRIEEDPELAWHYKQRMDSSLHGRNYDDDGERSIFSPPSRQSIVVKLLMSCVLFAAVYGMFHVDHPWATKGKAWVTASLTQSYDFSGLSAWYTDRFGGSPSFIPSFENRGGEDAIKVSASNKRTLFSPVKGSIVTLYNGDTQLGVRLNTASLAPVYALDTGQVIFAGTAPDTGLTIIIRHPNGLQSVYGSLSEAHVEVNDWINRGEAVGKAAKSDAGKGTFYFAVTKDGHPVNPTDVISFD</sequence>
<feature type="compositionally biased region" description="Low complexity" evidence="1">
    <location>
        <begin position="24"/>
        <end position="38"/>
    </location>
</feature>
<dbReference type="Pfam" id="PF01551">
    <property type="entry name" value="Peptidase_M23"/>
    <property type="match status" value="1"/>
</dbReference>
<proteinExistence type="predicted"/>
<evidence type="ECO:0000256" key="1">
    <source>
        <dbReference type="SAM" id="MobiDB-lite"/>
    </source>
</evidence>
<evidence type="ECO:0000259" key="2">
    <source>
        <dbReference type="Pfam" id="PF01551"/>
    </source>
</evidence>
<name>A0ABW0K1Z4_9BACL</name>
<organism evidence="3 4">
    <name type="scientific">Paenibacillus aestuarii</name>
    <dbReference type="NCBI Taxonomy" id="516965"/>
    <lineage>
        <taxon>Bacteria</taxon>
        <taxon>Bacillati</taxon>
        <taxon>Bacillota</taxon>
        <taxon>Bacilli</taxon>
        <taxon>Bacillales</taxon>
        <taxon>Paenibacillaceae</taxon>
        <taxon>Paenibacillus</taxon>
    </lineage>
</organism>
<reference evidence="4" key="1">
    <citation type="journal article" date="2019" name="Int. J. Syst. Evol. Microbiol.">
        <title>The Global Catalogue of Microorganisms (GCM) 10K type strain sequencing project: providing services to taxonomists for standard genome sequencing and annotation.</title>
        <authorList>
            <consortium name="The Broad Institute Genomics Platform"/>
            <consortium name="The Broad Institute Genome Sequencing Center for Infectious Disease"/>
            <person name="Wu L."/>
            <person name="Ma J."/>
        </authorList>
    </citation>
    <scope>NUCLEOTIDE SEQUENCE [LARGE SCALE GENOMIC DNA]</scope>
    <source>
        <strain evidence="4">KACC 11904</strain>
    </source>
</reference>
<comment type="caution">
    <text evidence="3">The sequence shown here is derived from an EMBL/GenBank/DDBJ whole genome shotgun (WGS) entry which is preliminary data.</text>
</comment>
<dbReference type="RefSeq" id="WP_270878452.1">
    <property type="nucleotide sequence ID" value="NZ_JAQFVF010000019.1"/>
</dbReference>
<feature type="compositionally biased region" description="Basic and acidic residues" evidence="1">
    <location>
        <begin position="1"/>
        <end position="12"/>
    </location>
</feature>
<evidence type="ECO:0000313" key="4">
    <source>
        <dbReference type="Proteomes" id="UP001596044"/>
    </source>
</evidence>
<dbReference type="EMBL" id="JBHSMJ010000006">
    <property type="protein sequence ID" value="MFC5447253.1"/>
    <property type="molecule type" value="Genomic_DNA"/>
</dbReference>
<dbReference type="PANTHER" id="PTHR21666:SF270">
    <property type="entry name" value="MUREIN HYDROLASE ACTIVATOR ENVC"/>
    <property type="match status" value="1"/>
</dbReference>
<dbReference type="InterPro" id="IPR016047">
    <property type="entry name" value="M23ase_b-sheet_dom"/>
</dbReference>
<accession>A0ABW0K1Z4</accession>
<dbReference type="Proteomes" id="UP001596044">
    <property type="component" value="Unassembled WGS sequence"/>
</dbReference>
<gene>
    <name evidence="3" type="ORF">ACFPOG_03215</name>
</gene>
<keyword evidence="4" id="KW-1185">Reference proteome</keyword>
<dbReference type="Gene3D" id="2.70.70.10">
    <property type="entry name" value="Glucose Permease (Domain IIA)"/>
    <property type="match status" value="1"/>
</dbReference>
<dbReference type="InterPro" id="IPR050570">
    <property type="entry name" value="Cell_wall_metabolism_enzyme"/>
</dbReference>
<evidence type="ECO:0000313" key="3">
    <source>
        <dbReference type="EMBL" id="MFC5447253.1"/>
    </source>
</evidence>
<dbReference type="CDD" id="cd12797">
    <property type="entry name" value="M23_peptidase"/>
    <property type="match status" value="1"/>
</dbReference>
<dbReference type="InterPro" id="IPR011055">
    <property type="entry name" value="Dup_hybrid_motif"/>
</dbReference>
<feature type="domain" description="M23ase beta-sheet core" evidence="2">
    <location>
        <begin position="211"/>
        <end position="302"/>
    </location>
</feature>
<protein>
    <submittedName>
        <fullName evidence="3">Peptidoglycan DD-metalloendopeptidase family protein</fullName>
    </submittedName>
</protein>